<dbReference type="InterPro" id="IPR019749">
    <property type="entry name" value="Band_41_domain"/>
</dbReference>
<evidence type="ECO:0000256" key="9">
    <source>
        <dbReference type="ARBA" id="ARBA00022860"/>
    </source>
</evidence>
<dbReference type="Gene3D" id="3.10.20.90">
    <property type="entry name" value="Phosphatidylinositol 3-kinase Catalytic Subunit, Chain A, domain 1"/>
    <property type="match status" value="1"/>
</dbReference>
<dbReference type="Pfam" id="PF00373">
    <property type="entry name" value="FERM_M"/>
    <property type="match status" value="1"/>
</dbReference>
<dbReference type="PANTHER" id="PTHR23280:SF12">
    <property type="entry name" value="PROTEIN 4.1"/>
    <property type="match status" value="1"/>
</dbReference>
<dbReference type="GO" id="GO:0005198">
    <property type="term" value="F:structural molecule activity"/>
    <property type="evidence" value="ECO:0007669"/>
    <property type="project" value="InterPro"/>
</dbReference>
<keyword evidence="12" id="KW-0539">Nucleus</keyword>
<evidence type="ECO:0000256" key="4">
    <source>
        <dbReference type="ARBA" id="ARBA00022448"/>
    </source>
</evidence>
<evidence type="ECO:0000259" key="18">
    <source>
        <dbReference type="PROSITE" id="PS50057"/>
    </source>
</evidence>
<evidence type="ECO:0000256" key="10">
    <source>
        <dbReference type="ARBA" id="ARBA00023203"/>
    </source>
</evidence>
<dbReference type="InterPro" id="IPR007477">
    <property type="entry name" value="SAB_dom"/>
</dbReference>
<keyword evidence="6" id="KW-0597">Phosphoprotein</keyword>
<evidence type="ECO:0000256" key="2">
    <source>
        <dbReference type="ARBA" id="ARBA00004245"/>
    </source>
</evidence>
<keyword evidence="13" id="KW-0131">Cell cycle</keyword>
<accession>A0A7K7UI02</accession>
<keyword evidence="11" id="KW-0206">Cytoskeleton</keyword>
<dbReference type="InterPro" id="IPR018980">
    <property type="entry name" value="FERM_PH-like_C"/>
</dbReference>
<feature type="compositionally biased region" description="Basic and acidic residues" evidence="17">
    <location>
        <begin position="157"/>
        <end position="200"/>
    </location>
</feature>
<sequence>MTTEKSLAADADNSEQQQAKEEEGAAETQKQEASLEEGAQQTSEGQPAAGHKQKASNGDTPTHEEQSKKERRTSEGRGLSRLFSSFLRRPKSQVSEVDKDTDAPKEAGGDQKEPGLGASPDEDILVKAPIAAPEPELKTDPSLDLHSLSSAETQPAQEERRDDQETESRELGDKEGGGAKEECAKPETKQEAPETKADKDLKAAQKAVKRHRNMYCKVVLLDDTIFECAVDKHAKGQDLLKKVCDHLNLLEEDYFGLAIWDTPTSRTWLDPAKEIKKQVHGGPWDFTFNVKFYPPDPAQLTEDITRYYLCLQLRQDIITGRLPCSFATLALLGSYTVQSELGDYDPDLHSPDYISEFKLAPNQTKELEEKVVELHKTYRSMTPAQADLEFLENAKKLSMYGVDLHQAKDLEGVDITLGVCSSGLLVYKDKLRINRFPWPKVLKISYKRSSFFIKIRPGEQEQYESTIGFKLPSYRAAKKLWKVCVEHHTFFRLTSTEAIPKSRFLALGSKFRYSGRTQAQTRQASALIDRPAPQFERTASKRASRSLDGAVAVITPERSPRPTSAPAIAQSHAAEPVPAKPDAKDVVAASKAEKEPAKPDVRREEIPPEKAKPEAADASKVRKAHIEVTVPTTNGDQPQQQPAEKEEELIRMRKKRSKRLDGENIYIRHSNLMLEDLDKTQEEIKKHHANISELKKNFMESVPEPRPSEWDKRLSTHSPFRTLNVNGQIPTGADGPPLVKTQTVTISDVSSAVKSEIPTKEVPIVHTETKTITYEAAQTDGGNGDLDPGILLTAQTITSETTSSTTTTQITKTVKGGISETRIEKRIVITGDADVDHDQVLAQAIKAAKEQHPDMSVTKVVVHQETEIAEE</sequence>
<evidence type="ECO:0000256" key="16">
    <source>
        <dbReference type="ARBA" id="ARBA00032586"/>
    </source>
</evidence>
<dbReference type="PANTHER" id="PTHR23280">
    <property type="entry name" value="4.1 G PROTEIN"/>
    <property type="match status" value="1"/>
</dbReference>
<evidence type="ECO:0000256" key="1">
    <source>
        <dbReference type="ARBA" id="ARBA00004123"/>
    </source>
</evidence>
<evidence type="ECO:0000256" key="3">
    <source>
        <dbReference type="ARBA" id="ARBA00004544"/>
    </source>
</evidence>
<keyword evidence="4" id="KW-0813">Transport</keyword>
<dbReference type="PROSITE" id="PS50057">
    <property type="entry name" value="FERM_3"/>
    <property type="match status" value="1"/>
</dbReference>
<keyword evidence="7" id="KW-0132">Cell division</keyword>
<dbReference type="CDD" id="cd13184">
    <property type="entry name" value="FERM_C_4_1_family"/>
    <property type="match status" value="1"/>
</dbReference>
<evidence type="ECO:0000256" key="13">
    <source>
        <dbReference type="ARBA" id="ARBA00023306"/>
    </source>
</evidence>
<comment type="caution">
    <text evidence="19">The sequence shown here is derived from an EMBL/GenBank/DDBJ whole genome shotgun (WGS) entry which is preliminary data.</text>
</comment>
<dbReference type="PRINTS" id="PR00935">
    <property type="entry name" value="BAND41"/>
</dbReference>
<dbReference type="PROSITE" id="PS00660">
    <property type="entry name" value="FERM_1"/>
    <property type="match status" value="1"/>
</dbReference>
<dbReference type="InterPro" id="IPR021187">
    <property type="entry name" value="EPB4.1_FERM_F1"/>
</dbReference>
<feature type="non-terminal residue" evidence="19">
    <location>
        <position position="1"/>
    </location>
</feature>
<comment type="subcellular location">
    <subcellularLocation>
        <location evidence="3">Cytoplasm</location>
        <location evidence="3">Cell cortex</location>
    </subcellularLocation>
    <subcellularLocation>
        <location evidence="2">Cytoplasm</location>
        <location evidence="2">Cytoskeleton</location>
    </subcellularLocation>
    <subcellularLocation>
        <location evidence="1">Nucleus</location>
    </subcellularLocation>
</comment>
<feature type="compositionally biased region" description="Polar residues" evidence="17">
    <location>
        <begin position="147"/>
        <end position="156"/>
    </location>
</feature>
<dbReference type="Pfam" id="PF09380">
    <property type="entry name" value="FERM_C"/>
    <property type="match status" value="1"/>
</dbReference>
<feature type="compositionally biased region" description="Basic and acidic residues" evidence="17">
    <location>
        <begin position="96"/>
        <end position="113"/>
    </location>
</feature>
<dbReference type="Pfam" id="PF05902">
    <property type="entry name" value="4_1_CTD"/>
    <property type="match status" value="1"/>
</dbReference>
<name>A0A7K7UI02_9CHAR</name>
<keyword evidence="9" id="KW-0112">Calmodulin-binding</keyword>
<dbReference type="CDD" id="cd14473">
    <property type="entry name" value="FERM_B-lobe"/>
    <property type="match status" value="1"/>
</dbReference>
<dbReference type="SMART" id="SM01195">
    <property type="entry name" value="FA"/>
    <property type="match status" value="1"/>
</dbReference>
<dbReference type="GO" id="GO:0005516">
    <property type="term" value="F:calmodulin binding"/>
    <property type="evidence" value="ECO:0007669"/>
    <property type="project" value="UniProtKB-KW"/>
</dbReference>
<dbReference type="Pfam" id="PF04382">
    <property type="entry name" value="SAB"/>
    <property type="match status" value="1"/>
</dbReference>
<dbReference type="CDD" id="cd17105">
    <property type="entry name" value="FERM_F1_EPB41"/>
    <property type="match status" value="1"/>
</dbReference>
<dbReference type="FunFam" id="1.20.80.10:FF:000001">
    <property type="entry name" value="Erythrocyte membrane protein band 4.1"/>
    <property type="match status" value="1"/>
</dbReference>
<dbReference type="InterPro" id="IPR018979">
    <property type="entry name" value="FERM_N"/>
</dbReference>
<dbReference type="SUPFAM" id="SSF54236">
    <property type="entry name" value="Ubiquitin-like"/>
    <property type="match status" value="1"/>
</dbReference>
<evidence type="ECO:0000256" key="5">
    <source>
        <dbReference type="ARBA" id="ARBA00022490"/>
    </source>
</evidence>
<feature type="region of interest" description="Disordered" evidence="17">
    <location>
        <begin position="1"/>
        <end position="200"/>
    </location>
</feature>
<evidence type="ECO:0000256" key="12">
    <source>
        <dbReference type="ARBA" id="ARBA00023242"/>
    </source>
</evidence>
<evidence type="ECO:0000256" key="8">
    <source>
        <dbReference type="ARBA" id="ARBA00022776"/>
    </source>
</evidence>
<dbReference type="InterPro" id="IPR029071">
    <property type="entry name" value="Ubiquitin-like_domsf"/>
</dbReference>
<dbReference type="GO" id="GO:0031032">
    <property type="term" value="P:actomyosin structure organization"/>
    <property type="evidence" value="ECO:0007669"/>
    <property type="project" value="TreeGrafter"/>
</dbReference>
<organism evidence="19 20">
    <name type="scientific">Ibidorhyncha struthersii</name>
    <dbReference type="NCBI Taxonomy" id="425643"/>
    <lineage>
        <taxon>Eukaryota</taxon>
        <taxon>Metazoa</taxon>
        <taxon>Chordata</taxon>
        <taxon>Craniata</taxon>
        <taxon>Vertebrata</taxon>
        <taxon>Euteleostomi</taxon>
        <taxon>Archelosauria</taxon>
        <taxon>Archosauria</taxon>
        <taxon>Dinosauria</taxon>
        <taxon>Saurischia</taxon>
        <taxon>Theropoda</taxon>
        <taxon>Coelurosauria</taxon>
        <taxon>Aves</taxon>
        <taxon>Neognathae</taxon>
        <taxon>Neoaves</taxon>
        <taxon>Charadriiformes</taxon>
        <taxon>Charadriidae</taxon>
        <taxon>Ibidorhyncha</taxon>
    </lineage>
</organism>
<dbReference type="GO" id="GO:0005856">
    <property type="term" value="C:cytoskeleton"/>
    <property type="evidence" value="ECO:0007669"/>
    <property type="project" value="UniProtKB-SubCell"/>
</dbReference>
<dbReference type="Gene3D" id="1.20.80.10">
    <property type="match status" value="1"/>
</dbReference>
<protein>
    <recommendedName>
        <fullName evidence="14">Protein 4.1</fullName>
    </recommendedName>
    <alternativeName>
        <fullName evidence="15">Band 4.1</fullName>
    </alternativeName>
    <alternativeName>
        <fullName evidence="16">Erythrocyte membrane protein band 4.1</fullName>
    </alternativeName>
</protein>
<evidence type="ECO:0000256" key="7">
    <source>
        <dbReference type="ARBA" id="ARBA00022618"/>
    </source>
</evidence>
<dbReference type="InterPro" id="IPR014352">
    <property type="entry name" value="FERM/acyl-CoA-bd_prot_sf"/>
</dbReference>
<evidence type="ECO:0000256" key="11">
    <source>
        <dbReference type="ARBA" id="ARBA00023212"/>
    </source>
</evidence>
<dbReference type="PROSITE" id="PS00661">
    <property type="entry name" value="FERM_2"/>
    <property type="match status" value="1"/>
</dbReference>
<dbReference type="InterPro" id="IPR014847">
    <property type="entry name" value="FA"/>
</dbReference>
<dbReference type="Pfam" id="PF08736">
    <property type="entry name" value="FA"/>
    <property type="match status" value="1"/>
</dbReference>
<dbReference type="SUPFAM" id="SSF50729">
    <property type="entry name" value="PH domain-like"/>
    <property type="match status" value="1"/>
</dbReference>
<keyword evidence="10" id="KW-0009">Actin-binding</keyword>
<dbReference type="PIRSF" id="PIRSF002304">
    <property type="entry name" value="Membrane_skeletal_4_1"/>
    <property type="match status" value="1"/>
</dbReference>
<dbReference type="GO" id="GO:0005938">
    <property type="term" value="C:cell cortex"/>
    <property type="evidence" value="ECO:0007669"/>
    <property type="project" value="UniProtKB-SubCell"/>
</dbReference>
<dbReference type="InterPro" id="IPR000299">
    <property type="entry name" value="FERM_domain"/>
</dbReference>
<dbReference type="GO" id="GO:0003779">
    <property type="term" value="F:actin binding"/>
    <property type="evidence" value="ECO:0007669"/>
    <property type="project" value="UniProtKB-KW"/>
</dbReference>
<dbReference type="GO" id="GO:0051301">
    <property type="term" value="P:cell division"/>
    <property type="evidence" value="ECO:0007669"/>
    <property type="project" value="UniProtKB-KW"/>
</dbReference>
<dbReference type="InterPro" id="IPR000798">
    <property type="entry name" value="Ez/rad/moesin-like"/>
</dbReference>
<dbReference type="Proteomes" id="UP000587655">
    <property type="component" value="Unassembled WGS sequence"/>
</dbReference>
<evidence type="ECO:0000256" key="17">
    <source>
        <dbReference type="SAM" id="MobiDB-lite"/>
    </source>
</evidence>
<evidence type="ECO:0000256" key="15">
    <source>
        <dbReference type="ARBA" id="ARBA00030419"/>
    </source>
</evidence>
<evidence type="ECO:0000313" key="19">
    <source>
        <dbReference type="EMBL" id="NXA27932.1"/>
    </source>
</evidence>
<keyword evidence="8" id="KW-0498">Mitosis</keyword>
<dbReference type="InterPro" id="IPR035963">
    <property type="entry name" value="FERM_2"/>
</dbReference>
<dbReference type="Gene3D" id="2.30.29.30">
    <property type="entry name" value="Pleckstrin-homology domain (PH domain)/Phosphotyrosine-binding domain (PTB)"/>
    <property type="match status" value="1"/>
</dbReference>
<feature type="non-terminal residue" evidence="19">
    <location>
        <position position="871"/>
    </location>
</feature>
<evidence type="ECO:0000313" key="20">
    <source>
        <dbReference type="Proteomes" id="UP000587655"/>
    </source>
</evidence>
<dbReference type="SMART" id="SM00295">
    <property type="entry name" value="B41"/>
    <property type="match status" value="1"/>
</dbReference>
<dbReference type="FunFam" id="3.10.20.90:FF:000002">
    <property type="entry name" value="Erythrocyte protein band 4.1-like 3"/>
    <property type="match status" value="1"/>
</dbReference>
<reference evidence="19 20" key="1">
    <citation type="submission" date="2019-09" db="EMBL/GenBank/DDBJ databases">
        <title>Bird 10,000 Genomes (B10K) Project - Family phase.</title>
        <authorList>
            <person name="Zhang G."/>
        </authorList>
    </citation>
    <scope>NUCLEOTIDE SEQUENCE [LARGE SCALE GENOMIC DNA]</scope>
    <source>
        <strain evidence="19">B10K-DU-030-25</strain>
    </source>
</reference>
<feature type="compositionally biased region" description="Basic and acidic residues" evidence="17">
    <location>
        <begin position="581"/>
        <end position="621"/>
    </location>
</feature>
<dbReference type="EMBL" id="VZSZ01009703">
    <property type="protein sequence ID" value="NXA27932.1"/>
    <property type="molecule type" value="Genomic_DNA"/>
</dbReference>
<dbReference type="GO" id="GO:0030866">
    <property type="term" value="P:cortical actin cytoskeleton organization"/>
    <property type="evidence" value="ECO:0007669"/>
    <property type="project" value="InterPro"/>
</dbReference>
<dbReference type="AlphaFoldDB" id="A0A7K7UI02"/>
<dbReference type="InterPro" id="IPR008379">
    <property type="entry name" value="Band_4.1_C"/>
</dbReference>
<dbReference type="FunFam" id="2.30.29.30:FF:000001">
    <property type="entry name" value="Erythrocyte membrane protein band 4.1"/>
    <property type="match status" value="1"/>
</dbReference>
<feature type="compositionally biased region" description="Basic and acidic residues" evidence="17">
    <location>
        <begin position="61"/>
        <end position="75"/>
    </location>
</feature>
<feature type="region of interest" description="Disordered" evidence="17">
    <location>
        <begin position="555"/>
        <end position="621"/>
    </location>
</feature>
<evidence type="ECO:0000256" key="6">
    <source>
        <dbReference type="ARBA" id="ARBA00022553"/>
    </source>
</evidence>
<feature type="region of interest" description="Disordered" evidence="17">
    <location>
        <begin position="522"/>
        <end position="543"/>
    </location>
</feature>
<gene>
    <name evidence="19" type="primary">Epb41</name>
    <name evidence="19" type="ORF">IBISTR_R12494</name>
</gene>
<dbReference type="SMART" id="SM01196">
    <property type="entry name" value="FERM_C"/>
    <property type="match status" value="1"/>
</dbReference>
<dbReference type="PRINTS" id="PR00661">
    <property type="entry name" value="ERMFAMILY"/>
</dbReference>
<dbReference type="InterPro" id="IPR019747">
    <property type="entry name" value="FERM_CS"/>
</dbReference>
<dbReference type="InterPro" id="IPR011993">
    <property type="entry name" value="PH-like_dom_sf"/>
</dbReference>
<dbReference type="GO" id="GO:0005634">
    <property type="term" value="C:nucleus"/>
    <property type="evidence" value="ECO:0007669"/>
    <property type="project" value="UniProtKB-SubCell"/>
</dbReference>
<dbReference type="Pfam" id="PF09379">
    <property type="entry name" value="FERM_N"/>
    <property type="match status" value="1"/>
</dbReference>
<evidence type="ECO:0000256" key="14">
    <source>
        <dbReference type="ARBA" id="ARBA00023658"/>
    </source>
</evidence>
<dbReference type="SUPFAM" id="SSF47031">
    <property type="entry name" value="Second domain of FERM"/>
    <property type="match status" value="1"/>
</dbReference>
<dbReference type="GO" id="GO:0005886">
    <property type="term" value="C:plasma membrane"/>
    <property type="evidence" value="ECO:0007669"/>
    <property type="project" value="TreeGrafter"/>
</dbReference>
<keyword evidence="5" id="KW-0963">Cytoplasm</keyword>
<keyword evidence="20" id="KW-1185">Reference proteome</keyword>
<dbReference type="InterPro" id="IPR019748">
    <property type="entry name" value="FERM_central"/>
</dbReference>
<proteinExistence type="predicted"/>
<feature type="domain" description="FERM" evidence="18">
    <location>
        <begin position="214"/>
        <end position="495"/>
    </location>
</feature>